<reference evidence="5 8" key="2">
    <citation type="submission" date="2015-11" db="EMBL/GenBank/DDBJ databases">
        <authorList>
            <person name="Varghese N."/>
        </authorList>
    </citation>
    <scope>NUCLEOTIDE SEQUENCE [LARGE SCALE GENOMIC DNA]</scope>
    <source>
        <strain evidence="5 8">JGI-8</strain>
    </source>
</reference>
<feature type="transmembrane region" description="Helical" evidence="3">
    <location>
        <begin position="122"/>
        <end position="140"/>
    </location>
</feature>
<dbReference type="STRING" id="1633631.GCA_001442925_02239"/>
<dbReference type="Proteomes" id="UP000182200">
    <property type="component" value="Unassembled WGS sequence"/>
</dbReference>
<dbReference type="InterPro" id="IPR051158">
    <property type="entry name" value="Metallophosphoesterase_sf"/>
</dbReference>
<sequence length="397" mass="44483">MTLILLSILILIYLYLSVKISNAVKQITNVNQKIVRFFAILIPLYLISYPLIGFIGYLSGFQGIIHAFRFGDKTFDAFFTYPFWFGLVFAIQAFFPILIIDIAKAVISPLLASAVQMRINFIYPRLILLITLTTTLYAGVKIYMDTKSINLNTINFKSPNLPSALNGLKIVHISDIQADSRTGRNKIEKYINLVNSVEPDIVIFTGDLVTSGTKYIPLAVEMLSKIKSRFGVFACIGDHDYWAGVESISKEMKKYGMKLYDNENVNLKIGNATLSLTLVTNIYSKRPDTETLSKLSSQNTADLKIFITHQPSENLVKFAHDNRYKIFLAGHTHGGQVVFSVFGHKVIPSRVETKYVSGHYQLGSMLINVNRGLGFTLAPIRFNAPAEVTLIKLSSQN</sequence>
<dbReference type="Pfam" id="PF00149">
    <property type="entry name" value="Metallophos"/>
    <property type="match status" value="1"/>
</dbReference>
<accession>A0A0P1L8E6</accession>
<dbReference type="GO" id="GO:0008758">
    <property type="term" value="F:UDP-2,3-diacylglucosamine hydrolase activity"/>
    <property type="evidence" value="ECO:0007669"/>
    <property type="project" value="TreeGrafter"/>
</dbReference>
<dbReference type="GO" id="GO:0009245">
    <property type="term" value="P:lipid A biosynthetic process"/>
    <property type="evidence" value="ECO:0007669"/>
    <property type="project" value="TreeGrafter"/>
</dbReference>
<dbReference type="InterPro" id="IPR029052">
    <property type="entry name" value="Metallo-depent_PP-like"/>
</dbReference>
<dbReference type="InterPro" id="IPR004843">
    <property type="entry name" value="Calcineurin-like_PHP"/>
</dbReference>
<evidence type="ECO:0000313" key="6">
    <source>
        <dbReference type="EMBL" id="CUU09015.1"/>
    </source>
</evidence>
<dbReference type="EMBL" id="FAOP01000012">
    <property type="protein sequence ID" value="CUU09015.1"/>
    <property type="molecule type" value="Genomic_DNA"/>
</dbReference>
<evidence type="ECO:0000313" key="8">
    <source>
        <dbReference type="Proteomes" id="UP000182200"/>
    </source>
</evidence>
<dbReference type="RefSeq" id="WP_047133390.1">
    <property type="nucleotide sequence ID" value="NZ_CZVI01000001.1"/>
</dbReference>
<evidence type="ECO:0000313" key="5">
    <source>
        <dbReference type="EMBL" id="CUS77424.1"/>
    </source>
</evidence>
<dbReference type="AlphaFoldDB" id="A0A0P1NXM2"/>
<dbReference type="EMBL" id="CZVI01000001">
    <property type="protein sequence ID" value="CUS77424.1"/>
    <property type="molecule type" value="Genomic_DNA"/>
</dbReference>
<dbReference type="CDD" id="cd07385">
    <property type="entry name" value="MPP_YkuE_C"/>
    <property type="match status" value="1"/>
</dbReference>
<keyword evidence="3" id="KW-0812">Transmembrane</keyword>
<keyword evidence="1" id="KW-0479">Metal-binding</keyword>
<accession>A0A0S4NCF0</accession>
<dbReference type="PANTHER" id="PTHR31302:SF31">
    <property type="entry name" value="PHOSPHODIESTERASE YAEI"/>
    <property type="match status" value="1"/>
</dbReference>
<dbReference type="SUPFAM" id="SSF56300">
    <property type="entry name" value="Metallo-dependent phosphatases"/>
    <property type="match status" value="1"/>
</dbReference>
<keyword evidence="3" id="KW-1133">Transmembrane helix</keyword>
<gene>
    <name evidence="6" type="ORF">JGI4_02246</name>
    <name evidence="5" type="ORF">JGI8_00122</name>
</gene>
<dbReference type="GO" id="GO:0046872">
    <property type="term" value="F:metal ion binding"/>
    <property type="evidence" value="ECO:0007669"/>
    <property type="project" value="UniProtKB-KW"/>
</dbReference>
<evidence type="ECO:0000256" key="1">
    <source>
        <dbReference type="ARBA" id="ARBA00022723"/>
    </source>
</evidence>
<accession>A0A0N7MQB6</accession>
<dbReference type="Proteomes" id="UP000182011">
    <property type="component" value="Unassembled WGS sequence"/>
</dbReference>
<keyword evidence="3" id="KW-0472">Membrane</keyword>
<accession>A0A0P1NXM2</accession>
<name>A0A0P1NXM2_9BACT</name>
<dbReference type="GO" id="GO:0016020">
    <property type="term" value="C:membrane"/>
    <property type="evidence" value="ECO:0007669"/>
    <property type="project" value="GOC"/>
</dbReference>
<feature type="transmembrane region" description="Helical" evidence="3">
    <location>
        <begin position="78"/>
        <end position="102"/>
    </location>
</feature>
<dbReference type="PANTHER" id="PTHR31302">
    <property type="entry name" value="TRANSMEMBRANE PROTEIN WITH METALLOPHOSPHOESTERASE DOMAIN-RELATED"/>
    <property type="match status" value="1"/>
</dbReference>
<organism evidence="6 7">
    <name type="scientific">Candidatus Kryptonium thompsonii</name>
    <dbReference type="NCBI Taxonomy" id="1633631"/>
    <lineage>
        <taxon>Bacteria</taxon>
        <taxon>Pseudomonadati</taxon>
        <taxon>Candidatus Kryptoniota</taxon>
        <taxon>Candidatus Kryptonium</taxon>
    </lineage>
</organism>
<protein>
    <recommendedName>
        <fullName evidence="4">Calcineurin-like phosphoesterase domain-containing protein</fullName>
    </recommendedName>
</protein>
<evidence type="ECO:0000259" key="4">
    <source>
        <dbReference type="Pfam" id="PF00149"/>
    </source>
</evidence>
<evidence type="ECO:0000256" key="3">
    <source>
        <dbReference type="SAM" id="Phobius"/>
    </source>
</evidence>
<dbReference type="Gene3D" id="3.60.21.10">
    <property type="match status" value="1"/>
</dbReference>
<feature type="domain" description="Calcineurin-like phosphoesterase" evidence="4">
    <location>
        <begin position="168"/>
        <end position="334"/>
    </location>
</feature>
<keyword evidence="2" id="KW-0378">Hydrolase</keyword>
<evidence type="ECO:0000256" key="2">
    <source>
        <dbReference type="ARBA" id="ARBA00022801"/>
    </source>
</evidence>
<evidence type="ECO:0000313" key="7">
    <source>
        <dbReference type="Proteomes" id="UP000182011"/>
    </source>
</evidence>
<keyword evidence="8" id="KW-1185">Reference proteome</keyword>
<feature type="transmembrane region" description="Helical" evidence="3">
    <location>
        <begin position="33"/>
        <end position="58"/>
    </location>
</feature>
<accession>A0A0P1LW04</accession>
<proteinExistence type="predicted"/>
<reference evidence="6 7" key="1">
    <citation type="submission" date="2015-11" db="EMBL/GenBank/DDBJ databases">
        <authorList>
            <person name="Zhang Y."/>
            <person name="Guo Z."/>
        </authorList>
    </citation>
    <scope>NUCLEOTIDE SEQUENCE [LARGE SCALE GENOMIC DNA]</scope>
    <source>
        <strain evidence="6">JGI-4</strain>
    </source>
</reference>